<dbReference type="InterPro" id="IPR045701">
    <property type="entry name" value="DUF6059"/>
</dbReference>
<evidence type="ECO:0000313" key="3">
    <source>
        <dbReference type="Proteomes" id="UP001597063"/>
    </source>
</evidence>
<keyword evidence="3" id="KW-1185">Reference proteome</keyword>
<feature type="compositionally biased region" description="Pro residues" evidence="1">
    <location>
        <begin position="52"/>
        <end position="64"/>
    </location>
</feature>
<dbReference type="Pfam" id="PF19534">
    <property type="entry name" value="DUF6059"/>
    <property type="match status" value="1"/>
</dbReference>
<gene>
    <name evidence="2" type="ORF">ACFQZM_28490</name>
</gene>
<evidence type="ECO:0000313" key="2">
    <source>
        <dbReference type="EMBL" id="MFD0688464.1"/>
    </source>
</evidence>
<sequence length="94" mass="10155">MNGRAARARRATGRVLRELWKQTGVIAVLMSGEDTAIRYAMSPAARRVPEAVPDPPPAADPPPGHPERLVAAHRPSGQERALWADILGRDIDGD</sequence>
<protein>
    <submittedName>
        <fullName evidence="2">DUF6059 family protein</fullName>
    </submittedName>
</protein>
<dbReference type="Proteomes" id="UP001597063">
    <property type="component" value="Unassembled WGS sequence"/>
</dbReference>
<organism evidence="2 3">
    <name type="scientific">Actinomadura fibrosa</name>
    <dbReference type="NCBI Taxonomy" id="111802"/>
    <lineage>
        <taxon>Bacteria</taxon>
        <taxon>Bacillati</taxon>
        <taxon>Actinomycetota</taxon>
        <taxon>Actinomycetes</taxon>
        <taxon>Streptosporangiales</taxon>
        <taxon>Thermomonosporaceae</taxon>
        <taxon>Actinomadura</taxon>
    </lineage>
</organism>
<proteinExistence type="predicted"/>
<name>A0ABW2XQ54_9ACTN</name>
<accession>A0ABW2XQ54</accession>
<dbReference type="EMBL" id="JBHTGP010000013">
    <property type="protein sequence ID" value="MFD0688464.1"/>
    <property type="molecule type" value="Genomic_DNA"/>
</dbReference>
<feature type="region of interest" description="Disordered" evidence="1">
    <location>
        <begin position="47"/>
        <end position="76"/>
    </location>
</feature>
<evidence type="ECO:0000256" key="1">
    <source>
        <dbReference type="SAM" id="MobiDB-lite"/>
    </source>
</evidence>
<dbReference type="RefSeq" id="WP_131760468.1">
    <property type="nucleotide sequence ID" value="NZ_CAACUY010000117.1"/>
</dbReference>
<comment type="caution">
    <text evidence="2">The sequence shown here is derived from an EMBL/GenBank/DDBJ whole genome shotgun (WGS) entry which is preliminary data.</text>
</comment>
<reference evidence="3" key="1">
    <citation type="journal article" date="2019" name="Int. J. Syst. Evol. Microbiol.">
        <title>The Global Catalogue of Microorganisms (GCM) 10K type strain sequencing project: providing services to taxonomists for standard genome sequencing and annotation.</title>
        <authorList>
            <consortium name="The Broad Institute Genomics Platform"/>
            <consortium name="The Broad Institute Genome Sequencing Center for Infectious Disease"/>
            <person name="Wu L."/>
            <person name="Ma J."/>
        </authorList>
    </citation>
    <scope>NUCLEOTIDE SEQUENCE [LARGE SCALE GENOMIC DNA]</scope>
    <source>
        <strain evidence="3">JCM 9371</strain>
    </source>
</reference>